<feature type="transmembrane region" description="Helical" evidence="6">
    <location>
        <begin position="404"/>
        <end position="426"/>
    </location>
</feature>
<dbReference type="PANTHER" id="PTHR11119">
    <property type="entry name" value="XANTHINE-URACIL / VITAMIN C PERMEASE FAMILY MEMBER"/>
    <property type="match status" value="1"/>
</dbReference>
<evidence type="ECO:0000313" key="9">
    <source>
        <dbReference type="Proteomes" id="UP000014760"/>
    </source>
</evidence>
<keyword evidence="3 6" id="KW-0812">Transmembrane</keyword>
<feature type="transmembrane region" description="Helical" evidence="6">
    <location>
        <begin position="215"/>
        <end position="233"/>
    </location>
</feature>
<gene>
    <name evidence="7" type="ORF">CAPTEDRAFT_122178</name>
</gene>
<organism evidence="7">
    <name type="scientific">Capitella teleta</name>
    <name type="common">Polychaete worm</name>
    <dbReference type="NCBI Taxonomy" id="283909"/>
    <lineage>
        <taxon>Eukaryota</taxon>
        <taxon>Metazoa</taxon>
        <taxon>Spiralia</taxon>
        <taxon>Lophotrochozoa</taxon>
        <taxon>Annelida</taxon>
        <taxon>Polychaeta</taxon>
        <taxon>Sedentaria</taxon>
        <taxon>Scolecida</taxon>
        <taxon>Capitellidae</taxon>
        <taxon>Capitella</taxon>
    </lineage>
</organism>
<protein>
    <submittedName>
        <fullName evidence="7 8">Uncharacterized protein</fullName>
    </submittedName>
</protein>
<feature type="transmembrane region" description="Helical" evidence="6">
    <location>
        <begin position="87"/>
        <end position="107"/>
    </location>
</feature>
<reference evidence="8" key="3">
    <citation type="submission" date="2015-06" db="UniProtKB">
        <authorList>
            <consortium name="EnsemblMetazoa"/>
        </authorList>
    </citation>
    <scope>IDENTIFICATION</scope>
</reference>
<reference evidence="7 9" key="2">
    <citation type="journal article" date="2013" name="Nature">
        <title>Insights into bilaterian evolution from three spiralian genomes.</title>
        <authorList>
            <person name="Simakov O."/>
            <person name="Marletaz F."/>
            <person name="Cho S.J."/>
            <person name="Edsinger-Gonzales E."/>
            <person name="Havlak P."/>
            <person name="Hellsten U."/>
            <person name="Kuo D.H."/>
            <person name="Larsson T."/>
            <person name="Lv J."/>
            <person name="Arendt D."/>
            <person name="Savage R."/>
            <person name="Osoegawa K."/>
            <person name="de Jong P."/>
            <person name="Grimwood J."/>
            <person name="Chapman J.A."/>
            <person name="Shapiro H."/>
            <person name="Aerts A."/>
            <person name="Otillar R.P."/>
            <person name="Terry A.Y."/>
            <person name="Boore J.L."/>
            <person name="Grigoriev I.V."/>
            <person name="Lindberg D.R."/>
            <person name="Seaver E.C."/>
            <person name="Weisblat D.A."/>
            <person name="Putnam N.H."/>
            <person name="Rokhsar D.S."/>
        </authorList>
    </citation>
    <scope>NUCLEOTIDE SEQUENCE</scope>
    <source>
        <strain evidence="7 9">I ESC-2004</strain>
    </source>
</reference>
<dbReference type="EMBL" id="KB295063">
    <property type="protein sequence ID" value="ELU13612.1"/>
    <property type="molecule type" value="Genomic_DNA"/>
</dbReference>
<dbReference type="OrthoDB" id="1641903at2759"/>
<evidence type="ECO:0000256" key="6">
    <source>
        <dbReference type="SAM" id="Phobius"/>
    </source>
</evidence>
<dbReference type="FunCoup" id="R7V571">
    <property type="interactions" value="114"/>
</dbReference>
<reference evidence="9" key="1">
    <citation type="submission" date="2012-12" db="EMBL/GenBank/DDBJ databases">
        <authorList>
            <person name="Hellsten U."/>
            <person name="Grimwood J."/>
            <person name="Chapman J.A."/>
            <person name="Shapiro H."/>
            <person name="Aerts A."/>
            <person name="Otillar R.P."/>
            <person name="Terry A.Y."/>
            <person name="Boore J.L."/>
            <person name="Simakov O."/>
            <person name="Marletaz F."/>
            <person name="Cho S.-J."/>
            <person name="Edsinger-Gonzales E."/>
            <person name="Havlak P."/>
            <person name="Kuo D.-H."/>
            <person name="Larsson T."/>
            <person name="Lv J."/>
            <person name="Arendt D."/>
            <person name="Savage R."/>
            <person name="Osoegawa K."/>
            <person name="de Jong P."/>
            <person name="Lindberg D.R."/>
            <person name="Seaver E.C."/>
            <person name="Weisblat D.A."/>
            <person name="Putnam N.H."/>
            <person name="Grigoriev I.V."/>
            <person name="Rokhsar D.S."/>
        </authorList>
    </citation>
    <scope>NUCLEOTIDE SEQUENCE</scope>
    <source>
        <strain evidence="9">I ESC-2004</strain>
    </source>
</reference>
<dbReference type="EMBL" id="AMQN01005069">
    <property type="status" value="NOT_ANNOTATED_CDS"/>
    <property type="molecule type" value="Genomic_DNA"/>
</dbReference>
<evidence type="ECO:0000313" key="8">
    <source>
        <dbReference type="EnsemblMetazoa" id="CapteP122178"/>
    </source>
</evidence>
<evidence type="ECO:0000256" key="2">
    <source>
        <dbReference type="ARBA" id="ARBA00008821"/>
    </source>
</evidence>
<evidence type="ECO:0000256" key="1">
    <source>
        <dbReference type="ARBA" id="ARBA00004141"/>
    </source>
</evidence>
<dbReference type="GO" id="GO:0016020">
    <property type="term" value="C:membrane"/>
    <property type="evidence" value="ECO:0007669"/>
    <property type="project" value="UniProtKB-SubCell"/>
</dbReference>
<sequence length="595" mass="64975">MEQGDHVEISVVDRRVLRRASIVAIPESDLHPPDDSPSSLNLEYRIGDSPPWYLCIMFALQHFVTMFGSTFSIPMLVAPALCMGTNFVVAAELLGTIFFVSGINTVLQSSIGSRLPIVQGGSFNFLVPTFVILKLPRFQCPSSIESDNYTEIWQIRMREIQGAIIASSCFQIAIGLSGVVGTLLRYIGPLVIAPTVSLIGLSLFQEATVNASKNWWITILTIALITLFSQYLPNTKFPCCSFNRKTKQMRCRGYPIFKLFPVILAIIMTWGLCGILTVTDAIPNEPGHWAYAGRTDVKLEVLHEADWFRFPYPGQWGIPTFSAASVFGMLAGVLSGMIESIGDYYAAARMSGARPPPVHAINRGVLAEGIGCLLSGLWGAGSGTTSYTENIGAIGITKVGSRRVIQVAGVILMVSGVLGKFGALFVTMPDPIVGGVLMVMFGMITAVGISNLQFVDMNSSRNLFIFGFSMFFGLSLPQWVKTQENFINSGSDILDQILLVLLTTGMFVGGVTGFILDNTVPGTKKERGMVEWNEKEVAKTGNLGVHDDTYDLPWITARLAQWKWPAYLPVSPTYTGCGCWKESENDRKSSTSTQL</sequence>
<feature type="transmembrane region" description="Helical" evidence="6">
    <location>
        <begin position="316"/>
        <end position="334"/>
    </location>
</feature>
<proteinExistence type="inferred from homology"/>
<dbReference type="AlphaFoldDB" id="R7V571"/>
<dbReference type="GO" id="GO:0022857">
    <property type="term" value="F:transmembrane transporter activity"/>
    <property type="evidence" value="ECO:0007669"/>
    <property type="project" value="InterPro"/>
</dbReference>
<keyword evidence="4 6" id="KW-1133">Transmembrane helix</keyword>
<evidence type="ECO:0000313" key="7">
    <source>
        <dbReference type="EMBL" id="ELU13612.1"/>
    </source>
</evidence>
<feature type="transmembrane region" description="Helical" evidence="6">
    <location>
        <begin position="463"/>
        <end position="480"/>
    </location>
</feature>
<dbReference type="OMA" id="TIIQCKG"/>
<dbReference type="InterPro" id="IPR006043">
    <property type="entry name" value="NCS2"/>
</dbReference>
<comment type="similarity">
    <text evidence="2">Belongs to the nucleobase:cation symporter-2 (NCS2) (TC 2.A.40) family.</text>
</comment>
<dbReference type="HOGENOM" id="CLU_017959_5_4_1"/>
<dbReference type="EnsemblMetazoa" id="CapteT122178">
    <property type="protein sequence ID" value="CapteP122178"/>
    <property type="gene ID" value="CapteG122178"/>
</dbReference>
<feature type="transmembrane region" description="Helical" evidence="6">
    <location>
        <begin position="432"/>
        <end position="451"/>
    </location>
</feature>
<keyword evidence="9" id="KW-1185">Reference proteome</keyword>
<feature type="transmembrane region" description="Helical" evidence="6">
    <location>
        <begin position="163"/>
        <end position="187"/>
    </location>
</feature>
<dbReference type="Pfam" id="PF00860">
    <property type="entry name" value="Xan_ur_permease"/>
    <property type="match status" value="1"/>
</dbReference>
<comment type="subcellular location">
    <subcellularLocation>
        <location evidence="1">Membrane</location>
        <topology evidence="1">Multi-pass membrane protein</topology>
    </subcellularLocation>
</comment>
<dbReference type="Proteomes" id="UP000014760">
    <property type="component" value="Unassembled WGS sequence"/>
</dbReference>
<dbReference type="STRING" id="283909.R7V571"/>
<name>R7V571_CAPTE</name>
<keyword evidence="5 6" id="KW-0472">Membrane</keyword>
<accession>R7V571</accession>
<evidence type="ECO:0000256" key="5">
    <source>
        <dbReference type="ARBA" id="ARBA00023136"/>
    </source>
</evidence>
<feature type="transmembrane region" description="Helical" evidence="6">
    <location>
        <begin position="52"/>
        <end position="81"/>
    </location>
</feature>
<feature type="transmembrane region" description="Helical" evidence="6">
    <location>
        <begin position="496"/>
        <end position="516"/>
    </location>
</feature>
<evidence type="ECO:0000256" key="3">
    <source>
        <dbReference type="ARBA" id="ARBA00022692"/>
    </source>
</evidence>
<feature type="transmembrane region" description="Helical" evidence="6">
    <location>
        <begin position="254"/>
        <end position="278"/>
    </location>
</feature>
<evidence type="ECO:0000256" key="4">
    <source>
        <dbReference type="ARBA" id="ARBA00022989"/>
    </source>
</evidence>